<feature type="transmembrane region" description="Helical" evidence="1">
    <location>
        <begin position="43"/>
        <end position="64"/>
    </location>
</feature>
<comment type="caution">
    <text evidence="2">The sequence shown here is derived from an EMBL/GenBank/DDBJ whole genome shotgun (WGS) entry which is preliminary data.</text>
</comment>
<feature type="transmembrane region" description="Helical" evidence="1">
    <location>
        <begin position="198"/>
        <end position="220"/>
    </location>
</feature>
<feature type="transmembrane region" description="Helical" evidence="1">
    <location>
        <begin position="240"/>
        <end position="265"/>
    </location>
</feature>
<proteinExistence type="predicted"/>
<feature type="transmembrane region" description="Helical" evidence="1">
    <location>
        <begin position="121"/>
        <end position="140"/>
    </location>
</feature>
<keyword evidence="1" id="KW-0472">Membrane</keyword>
<evidence type="ECO:0000313" key="2">
    <source>
        <dbReference type="EMBL" id="KAK8026493.1"/>
    </source>
</evidence>
<keyword evidence="1" id="KW-1133">Transmembrane helix</keyword>
<evidence type="ECO:0000313" key="3">
    <source>
        <dbReference type="Proteomes" id="UP001396898"/>
    </source>
</evidence>
<gene>
    <name evidence="2" type="ORF">PG991_003549</name>
</gene>
<protein>
    <submittedName>
        <fullName evidence="2">ATP synthase F0</fullName>
    </submittedName>
</protein>
<accession>A0ABR1S3Z5</accession>
<sequence>MSDENTMVPNWMRILLLLLSGASFFPQLGRLYSRGDSSGISRYYMLCNLISATEQLTLALALLVNTGDDGGSDFFLHNPLTLGDRLNIAQLAVVWALSLVVFLLCLYYPSTHRDASNSQATAIYTSFLLLSLLPALALLWTPPADREDRRRLPALFHGLHSLWLSPLVTLLGLAAAFFQLREMREPHGSSPGRSALSLVGLAAQAVTFAVVAVSWALRVVFPWSDIPADARLGLGFFGSWYQLVGWAAVDNGVFALVQGVVWCAAMRRIGGVGSGEGEREPLIR</sequence>
<dbReference type="EMBL" id="JAQQWI010000007">
    <property type="protein sequence ID" value="KAK8026493.1"/>
    <property type="molecule type" value="Genomic_DNA"/>
</dbReference>
<feature type="transmembrane region" description="Helical" evidence="1">
    <location>
        <begin position="88"/>
        <end position="109"/>
    </location>
</feature>
<keyword evidence="3" id="KW-1185">Reference proteome</keyword>
<evidence type="ECO:0000256" key="1">
    <source>
        <dbReference type="SAM" id="Phobius"/>
    </source>
</evidence>
<organism evidence="2 3">
    <name type="scientific">Apiospora marii</name>
    <dbReference type="NCBI Taxonomy" id="335849"/>
    <lineage>
        <taxon>Eukaryota</taxon>
        <taxon>Fungi</taxon>
        <taxon>Dikarya</taxon>
        <taxon>Ascomycota</taxon>
        <taxon>Pezizomycotina</taxon>
        <taxon>Sordariomycetes</taxon>
        <taxon>Xylariomycetidae</taxon>
        <taxon>Amphisphaeriales</taxon>
        <taxon>Apiosporaceae</taxon>
        <taxon>Apiospora</taxon>
    </lineage>
</organism>
<reference evidence="2 3" key="1">
    <citation type="submission" date="2023-01" db="EMBL/GenBank/DDBJ databases">
        <title>Analysis of 21 Apiospora genomes using comparative genomics revels a genus with tremendous synthesis potential of carbohydrate active enzymes and secondary metabolites.</title>
        <authorList>
            <person name="Sorensen T."/>
        </authorList>
    </citation>
    <scope>NUCLEOTIDE SEQUENCE [LARGE SCALE GENOMIC DNA]</scope>
    <source>
        <strain evidence="2 3">CBS 20057</strain>
    </source>
</reference>
<feature type="transmembrane region" description="Helical" evidence="1">
    <location>
        <begin position="160"/>
        <end position="178"/>
    </location>
</feature>
<name>A0ABR1S3Z5_9PEZI</name>
<feature type="transmembrane region" description="Helical" evidence="1">
    <location>
        <begin position="12"/>
        <end position="31"/>
    </location>
</feature>
<keyword evidence="1" id="KW-0812">Transmembrane</keyword>
<dbReference type="Proteomes" id="UP001396898">
    <property type="component" value="Unassembled WGS sequence"/>
</dbReference>